<dbReference type="InterPro" id="IPR010275">
    <property type="entry name" value="MepK"/>
</dbReference>
<evidence type="ECO:0000256" key="2">
    <source>
        <dbReference type="ARBA" id="ARBA00004776"/>
    </source>
</evidence>
<dbReference type="InterPro" id="IPR006311">
    <property type="entry name" value="TAT_signal"/>
</dbReference>
<evidence type="ECO:0000256" key="12">
    <source>
        <dbReference type="SAM" id="SignalP"/>
    </source>
</evidence>
<dbReference type="Proteomes" id="UP000254512">
    <property type="component" value="Unassembled WGS sequence"/>
</dbReference>
<keyword evidence="9" id="KW-0961">Cell wall biogenesis/degradation</keyword>
<evidence type="ECO:0000256" key="7">
    <source>
        <dbReference type="ARBA" id="ARBA00022833"/>
    </source>
</evidence>
<name>A0A377HN17_GRIHO</name>
<evidence type="ECO:0000256" key="5">
    <source>
        <dbReference type="ARBA" id="ARBA00022729"/>
    </source>
</evidence>
<dbReference type="GO" id="GO:0008237">
    <property type="term" value="F:metallopeptidase activity"/>
    <property type="evidence" value="ECO:0007669"/>
    <property type="project" value="UniProtKB-KW"/>
</dbReference>
<evidence type="ECO:0000256" key="11">
    <source>
        <dbReference type="ARBA" id="ARBA00093666"/>
    </source>
</evidence>
<keyword evidence="8" id="KW-0482">Metalloprotease</keyword>
<gene>
    <name evidence="13" type="ORF">NCTC11645_02054</name>
</gene>
<dbReference type="Gene3D" id="3.30.1380.10">
    <property type="match status" value="1"/>
</dbReference>
<feature type="chain" id="PRO_5016970985" description="Murein endopeptidase K" evidence="12">
    <location>
        <begin position="31"/>
        <end position="183"/>
    </location>
</feature>
<comment type="cofactor">
    <cofactor evidence="1">
        <name>Zn(2+)</name>
        <dbReference type="ChEBI" id="CHEBI:29105"/>
    </cofactor>
</comment>
<dbReference type="InterPro" id="IPR009045">
    <property type="entry name" value="Zn_M74/Hedgehog-like"/>
</dbReference>
<protein>
    <recommendedName>
        <fullName evidence="11">Murein endopeptidase K</fullName>
    </recommendedName>
</protein>
<dbReference type="EMBL" id="UGHD01000002">
    <property type="protein sequence ID" value="STO57661.1"/>
    <property type="molecule type" value="Genomic_DNA"/>
</dbReference>
<keyword evidence="3" id="KW-0645">Protease</keyword>
<organism evidence="13 14">
    <name type="scientific">Grimontia hollisae</name>
    <name type="common">Vibrio hollisae</name>
    <dbReference type="NCBI Taxonomy" id="673"/>
    <lineage>
        <taxon>Bacteria</taxon>
        <taxon>Pseudomonadati</taxon>
        <taxon>Pseudomonadota</taxon>
        <taxon>Gammaproteobacteria</taxon>
        <taxon>Vibrionales</taxon>
        <taxon>Vibrionaceae</taxon>
        <taxon>Grimontia</taxon>
    </lineage>
</organism>
<evidence type="ECO:0000256" key="8">
    <source>
        <dbReference type="ARBA" id="ARBA00023049"/>
    </source>
</evidence>
<proteinExistence type="inferred from homology"/>
<feature type="signal peptide" evidence="12">
    <location>
        <begin position="1"/>
        <end position="30"/>
    </location>
</feature>
<keyword evidence="5 12" id="KW-0732">Signal</keyword>
<comment type="similarity">
    <text evidence="10">Belongs to the peptidase M15 family.</text>
</comment>
<keyword evidence="7" id="KW-0862">Zinc</keyword>
<evidence type="ECO:0000256" key="3">
    <source>
        <dbReference type="ARBA" id="ARBA00022670"/>
    </source>
</evidence>
<evidence type="ECO:0000256" key="10">
    <source>
        <dbReference type="ARBA" id="ARBA00093448"/>
    </source>
</evidence>
<evidence type="ECO:0000256" key="4">
    <source>
        <dbReference type="ARBA" id="ARBA00022723"/>
    </source>
</evidence>
<dbReference type="PROSITE" id="PS51318">
    <property type="entry name" value="TAT"/>
    <property type="match status" value="1"/>
</dbReference>
<evidence type="ECO:0000256" key="1">
    <source>
        <dbReference type="ARBA" id="ARBA00001947"/>
    </source>
</evidence>
<reference evidence="13 14" key="1">
    <citation type="submission" date="2018-06" db="EMBL/GenBank/DDBJ databases">
        <authorList>
            <consortium name="Pathogen Informatics"/>
            <person name="Doyle S."/>
        </authorList>
    </citation>
    <scope>NUCLEOTIDE SEQUENCE [LARGE SCALE GENOMIC DNA]</scope>
    <source>
        <strain evidence="13 14">NCTC11645</strain>
    </source>
</reference>
<dbReference type="Pfam" id="PF05951">
    <property type="entry name" value="Peptidase_M15_2"/>
    <property type="match status" value="1"/>
</dbReference>
<dbReference type="SUPFAM" id="SSF55166">
    <property type="entry name" value="Hedgehog/DD-peptidase"/>
    <property type="match status" value="1"/>
</dbReference>
<dbReference type="GO" id="GO:0071555">
    <property type="term" value="P:cell wall organization"/>
    <property type="evidence" value="ECO:0007669"/>
    <property type="project" value="UniProtKB-KW"/>
</dbReference>
<keyword evidence="6" id="KW-0378">Hydrolase</keyword>
<dbReference type="GO" id="GO:0046872">
    <property type="term" value="F:metal ion binding"/>
    <property type="evidence" value="ECO:0007669"/>
    <property type="project" value="UniProtKB-KW"/>
</dbReference>
<comment type="pathway">
    <text evidence="2">Cell wall biogenesis; cell wall polysaccharide biosynthesis.</text>
</comment>
<dbReference type="PANTHER" id="PTHR37425">
    <property type="match status" value="1"/>
</dbReference>
<accession>A0A377HN17</accession>
<sequence length="183" mass="20425">MDDLDTQRRRLLLGSAACLVMAALPQPAFALPLAAGKPRNLDMFSVNTREHVDVCYFNGQTYLESELGSLNHLCRDHRRNASTDMDPRLYDQLAAIYDFVDARNPITMVSGYRSPVTNEMLRKRGGGQAKKSYHMTGQAIDFFIEDVPLSKLRKAAVELQAGGVGYYPKSGFIHVDTGPVRSW</sequence>
<dbReference type="GO" id="GO:0006508">
    <property type="term" value="P:proteolysis"/>
    <property type="evidence" value="ECO:0007669"/>
    <property type="project" value="UniProtKB-KW"/>
</dbReference>
<dbReference type="AlphaFoldDB" id="A0A377HN17"/>
<dbReference type="RefSeq" id="WP_115659851.1">
    <property type="nucleotide sequence ID" value="NZ_UGHD01000002.1"/>
</dbReference>
<dbReference type="PANTHER" id="PTHR37425:SF1">
    <property type="entry name" value="OUTER MEMBRANE PROTEIN"/>
    <property type="match status" value="1"/>
</dbReference>
<keyword evidence="4" id="KW-0479">Metal-binding</keyword>
<evidence type="ECO:0000313" key="14">
    <source>
        <dbReference type="Proteomes" id="UP000254512"/>
    </source>
</evidence>
<evidence type="ECO:0000256" key="6">
    <source>
        <dbReference type="ARBA" id="ARBA00022801"/>
    </source>
</evidence>
<evidence type="ECO:0000313" key="13">
    <source>
        <dbReference type="EMBL" id="STO57661.1"/>
    </source>
</evidence>
<evidence type="ECO:0000256" key="9">
    <source>
        <dbReference type="ARBA" id="ARBA00023316"/>
    </source>
</evidence>
<dbReference type="STRING" id="673.AL542_16240"/>
<dbReference type="CDD" id="cd14844">
    <property type="entry name" value="Zn-DD-carboxypeptidase_like"/>
    <property type="match status" value="1"/>
</dbReference>